<proteinExistence type="predicted"/>
<evidence type="ECO:0000313" key="2">
    <source>
        <dbReference type="Proteomes" id="UP000177092"/>
    </source>
</evidence>
<sequence length="111" mass="12357">MPLEVLCEVGKNLEGLNLDPATMLTLSRGLRPRLEGAQVQGLHRPPQSCGLGGLFNKREGRFAFRKECGIRKSIPLTSLREPCSNRTEKANSEMSGIELNLYILFFDKAPK</sequence>
<dbReference type="AlphaFoldDB" id="A0A1F6A6K0"/>
<evidence type="ECO:0000313" key="1">
    <source>
        <dbReference type="EMBL" id="OGG20349.1"/>
    </source>
</evidence>
<gene>
    <name evidence="1" type="ORF">A3D03_06535</name>
</gene>
<comment type="caution">
    <text evidence="1">The sequence shown here is derived from an EMBL/GenBank/DDBJ whole genome shotgun (WGS) entry which is preliminary data.</text>
</comment>
<protein>
    <submittedName>
        <fullName evidence="1">Uncharacterized protein</fullName>
    </submittedName>
</protein>
<organism evidence="1 2">
    <name type="scientific">Candidatus Gottesmanbacteria bacterium RIFCSPHIGHO2_02_FULL_40_13</name>
    <dbReference type="NCBI Taxonomy" id="1798384"/>
    <lineage>
        <taxon>Bacteria</taxon>
        <taxon>Candidatus Gottesmaniibacteriota</taxon>
    </lineage>
</organism>
<accession>A0A1F6A6K0</accession>
<reference evidence="1 2" key="1">
    <citation type="journal article" date="2016" name="Nat. Commun.">
        <title>Thousands of microbial genomes shed light on interconnected biogeochemical processes in an aquifer system.</title>
        <authorList>
            <person name="Anantharaman K."/>
            <person name="Brown C.T."/>
            <person name="Hug L.A."/>
            <person name="Sharon I."/>
            <person name="Castelle C.J."/>
            <person name="Probst A.J."/>
            <person name="Thomas B.C."/>
            <person name="Singh A."/>
            <person name="Wilkins M.J."/>
            <person name="Karaoz U."/>
            <person name="Brodie E.L."/>
            <person name="Williams K.H."/>
            <person name="Hubbard S.S."/>
            <person name="Banfield J.F."/>
        </authorList>
    </citation>
    <scope>NUCLEOTIDE SEQUENCE [LARGE SCALE GENOMIC DNA]</scope>
</reference>
<dbReference type="EMBL" id="MFJN01000049">
    <property type="protein sequence ID" value="OGG20349.1"/>
    <property type="molecule type" value="Genomic_DNA"/>
</dbReference>
<dbReference type="Proteomes" id="UP000177092">
    <property type="component" value="Unassembled WGS sequence"/>
</dbReference>
<name>A0A1F6A6K0_9BACT</name>